<feature type="coiled-coil region" evidence="1">
    <location>
        <begin position="8"/>
        <end position="35"/>
    </location>
</feature>
<dbReference type="GeneID" id="84816833"/>
<sequence length="102" mass="12328">MVVFDELYDAHRARLATLETEEDQLKEKYRNRLNDLDDWKYEILKLYGKEGIPISNSEALKYIEQLCDETERIYRNNQQIIVEAKEKEIQSFKNQIDEERGR</sequence>
<dbReference type="AlphaFoldDB" id="W1Q458"/>
<name>W1Q458_ABIDE</name>
<dbReference type="HOGENOM" id="CLU_2271194_0_0_9"/>
<keyword evidence="3" id="KW-1185">Reference proteome</keyword>
<evidence type="ECO:0000256" key="1">
    <source>
        <dbReference type="SAM" id="Coils"/>
    </source>
</evidence>
<dbReference type="RefSeq" id="WP_023391397.1">
    <property type="nucleotide sequence ID" value="NZ_KI535340.1"/>
</dbReference>
<evidence type="ECO:0000313" key="2">
    <source>
        <dbReference type="EMBL" id="ESK66012.1"/>
    </source>
</evidence>
<dbReference type="STRING" id="592010.GCWU000182_000746"/>
<evidence type="ECO:0000313" key="3">
    <source>
        <dbReference type="Proteomes" id="UP000019050"/>
    </source>
</evidence>
<dbReference type="Proteomes" id="UP000019050">
    <property type="component" value="Unassembled WGS sequence"/>
</dbReference>
<feature type="coiled-coil region" evidence="1">
    <location>
        <begin position="75"/>
        <end position="102"/>
    </location>
</feature>
<dbReference type="EMBL" id="ACIN03000004">
    <property type="protein sequence ID" value="ESK66012.1"/>
    <property type="molecule type" value="Genomic_DNA"/>
</dbReference>
<reference evidence="2" key="1">
    <citation type="submission" date="2013-06" db="EMBL/GenBank/DDBJ databases">
        <authorList>
            <person name="Weinstock G."/>
            <person name="Sodergren E."/>
            <person name="Clifton S."/>
            <person name="Fulton L."/>
            <person name="Fulton B."/>
            <person name="Courtney L."/>
            <person name="Fronick C."/>
            <person name="Harrison M."/>
            <person name="Strong C."/>
            <person name="Farmer C."/>
            <person name="Delahaunty K."/>
            <person name="Markovic C."/>
            <person name="Hall O."/>
            <person name="Minx P."/>
            <person name="Tomlinson C."/>
            <person name="Mitreva M."/>
            <person name="Nelson J."/>
            <person name="Hou S."/>
            <person name="Wollam A."/>
            <person name="Pepin K.H."/>
            <person name="Johnson M."/>
            <person name="Bhonagiri V."/>
            <person name="Nash W.E."/>
            <person name="Warren W."/>
            <person name="Chinwalla A."/>
            <person name="Mardis E.R."/>
            <person name="Wilson R.K."/>
        </authorList>
    </citation>
    <scope>NUCLEOTIDE SEQUENCE [LARGE SCALE GENOMIC DNA]</scope>
    <source>
        <strain evidence="2">ATCC 49176</strain>
    </source>
</reference>
<accession>W1Q458</accession>
<proteinExistence type="predicted"/>
<gene>
    <name evidence="2" type="ORF">GCWU000182_000746</name>
</gene>
<protein>
    <submittedName>
        <fullName evidence="2">Uncharacterized protein</fullName>
    </submittedName>
</protein>
<comment type="caution">
    <text evidence="2">The sequence shown here is derived from an EMBL/GenBank/DDBJ whole genome shotgun (WGS) entry which is preliminary data.</text>
</comment>
<keyword evidence="1" id="KW-0175">Coiled coil</keyword>
<organism evidence="2 3">
    <name type="scientific">Abiotrophia defectiva ATCC 49176</name>
    <dbReference type="NCBI Taxonomy" id="592010"/>
    <lineage>
        <taxon>Bacteria</taxon>
        <taxon>Bacillati</taxon>
        <taxon>Bacillota</taxon>
        <taxon>Bacilli</taxon>
        <taxon>Lactobacillales</taxon>
        <taxon>Aerococcaceae</taxon>
        <taxon>Abiotrophia</taxon>
    </lineage>
</organism>